<reference evidence="1" key="1">
    <citation type="journal article" date="2014" name="Int. J. Syst. Evol. Microbiol.">
        <title>Complete genome sequence of Corynebacterium casei LMG S-19264T (=DSM 44701T), isolated from a smear-ripened cheese.</title>
        <authorList>
            <consortium name="US DOE Joint Genome Institute (JGI-PGF)"/>
            <person name="Walter F."/>
            <person name="Albersmeier A."/>
            <person name="Kalinowski J."/>
            <person name="Ruckert C."/>
        </authorList>
    </citation>
    <scope>NUCLEOTIDE SEQUENCE</scope>
    <source>
        <strain evidence="1">CGMCC 4.7430</strain>
    </source>
</reference>
<dbReference type="GO" id="GO:0003677">
    <property type="term" value="F:DNA binding"/>
    <property type="evidence" value="ECO:0007669"/>
    <property type="project" value="InterPro"/>
</dbReference>
<dbReference type="InterPro" id="IPR004401">
    <property type="entry name" value="YbaB/EbfC"/>
</dbReference>
<reference evidence="1" key="2">
    <citation type="submission" date="2020-09" db="EMBL/GenBank/DDBJ databases">
        <authorList>
            <person name="Sun Q."/>
            <person name="Zhou Y."/>
        </authorList>
    </citation>
    <scope>NUCLEOTIDE SEQUENCE</scope>
    <source>
        <strain evidence="1">CGMCC 4.7430</strain>
    </source>
</reference>
<dbReference type="InterPro" id="IPR036894">
    <property type="entry name" value="YbaB-like_sf"/>
</dbReference>
<dbReference type="Proteomes" id="UP000660745">
    <property type="component" value="Unassembled WGS sequence"/>
</dbReference>
<keyword evidence="2" id="KW-1185">Reference proteome</keyword>
<dbReference type="Gene3D" id="3.30.1310.10">
    <property type="entry name" value="Nucleoid-associated protein YbaB-like domain"/>
    <property type="match status" value="1"/>
</dbReference>
<accession>A0A918AEH7</accession>
<evidence type="ECO:0000313" key="1">
    <source>
        <dbReference type="EMBL" id="GGP17447.1"/>
    </source>
</evidence>
<dbReference type="Pfam" id="PF02575">
    <property type="entry name" value="YbaB_DNA_bd"/>
    <property type="match status" value="1"/>
</dbReference>
<dbReference type="RefSeq" id="WP_189144518.1">
    <property type="nucleotide sequence ID" value="NZ_BMNK01000024.1"/>
</dbReference>
<evidence type="ECO:0000313" key="2">
    <source>
        <dbReference type="Proteomes" id="UP000660745"/>
    </source>
</evidence>
<evidence type="ECO:0008006" key="3">
    <source>
        <dbReference type="Google" id="ProtNLM"/>
    </source>
</evidence>
<comment type="caution">
    <text evidence="1">The sequence shown here is derived from an EMBL/GenBank/DDBJ whole genome shotgun (WGS) entry which is preliminary data.</text>
</comment>
<dbReference type="EMBL" id="BMNK01000024">
    <property type="protein sequence ID" value="GGP17447.1"/>
    <property type="molecule type" value="Genomic_DNA"/>
</dbReference>
<name>A0A918AEH7_9ACTN</name>
<proteinExistence type="predicted"/>
<organism evidence="1 2">
    <name type="scientific">Nonomuraea glycinis</name>
    <dbReference type="NCBI Taxonomy" id="2047744"/>
    <lineage>
        <taxon>Bacteria</taxon>
        <taxon>Bacillati</taxon>
        <taxon>Actinomycetota</taxon>
        <taxon>Actinomycetes</taxon>
        <taxon>Streptosporangiales</taxon>
        <taxon>Streptosporangiaceae</taxon>
        <taxon>Nonomuraea</taxon>
    </lineage>
</organism>
<dbReference type="AlphaFoldDB" id="A0A918AEH7"/>
<gene>
    <name evidence="1" type="ORF">GCM10012278_85710</name>
</gene>
<dbReference type="SUPFAM" id="SSF82607">
    <property type="entry name" value="YbaB-like"/>
    <property type="match status" value="1"/>
</dbReference>
<sequence>MIEREFGAMDLNRVLKNADAQMARAGELQRVLAELVGTAADQDGLVQVEMGGAGLKNLHLHPKAMRLTSGELAERIQLVIAEASADLRRKVTEAMQETFGDENPMRFADDPDGPMAQVRGAEAVYNRTFDDLMGQLDQIRNRMER</sequence>
<protein>
    <recommendedName>
        <fullName evidence="3">YbaB/EbfC family DNA-binding protein</fullName>
    </recommendedName>
</protein>